<dbReference type="PANTHER" id="PTHR30383">
    <property type="entry name" value="THIOESTERASE 1/PROTEASE 1/LYSOPHOSPHOLIPASE L1"/>
    <property type="match status" value="1"/>
</dbReference>
<evidence type="ECO:0000259" key="1">
    <source>
        <dbReference type="Pfam" id="PF13472"/>
    </source>
</evidence>
<dbReference type="EMBL" id="JAGGLD010000004">
    <property type="protein sequence ID" value="MBP2001435.1"/>
    <property type="molecule type" value="Genomic_DNA"/>
</dbReference>
<dbReference type="RefSeq" id="WP_209862812.1">
    <property type="nucleotide sequence ID" value="NZ_JAGGLD010000004.1"/>
</dbReference>
<organism evidence="2 3">
    <name type="scientific">Paenibacillus shirakamiensis</name>
    <dbReference type="NCBI Taxonomy" id="1265935"/>
    <lineage>
        <taxon>Bacteria</taxon>
        <taxon>Bacillati</taxon>
        <taxon>Bacillota</taxon>
        <taxon>Bacilli</taxon>
        <taxon>Bacillales</taxon>
        <taxon>Paenibacillaceae</taxon>
        <taxon>Paenibacillus</taxon>
    </lineage>
</organism>
<gene>
    <name evidence="2" type="ORF">J2Z69_002480</name>
</gene>
<dbReference type="InterPro" id="IPR013830">
    <property type="entry name" value="SGNH_hydro"/>
</dbReference>
<dbReference type="Gene3D" id="3.40.50.1110">
    <property type="entry name" value="SGNH hydrolase"/>
    <property type="match status" value="1"/>
</dbReference>
<accession>A0ABS4JI97</accession>
<comment type="caution">
    <text evidence="2">The sequence shown here is derived from an EMBL/GenBank/DDBJ whole genome shotgun (WGS) entry which is preliminary data.</text>
</comment>
<dbReference type="InterPro" id="IPR036514">
    <property type="entry name" value="SGNH_hydro_sf"/>
</dbReference>
<keyword evidence="3" id="KW-1185">Reference proteome</keyword>
<name>A0ABS4JI97_9BACL</name>
<reference evidence="2 3" key="1">
    <citation type="submission" date="2021-03" db="EMBL/GenBank/DDBJ databases">
        <title>Genomic Encyclopedia of Type Strains, Phase IV (KMG-IV): sequencing the most valuable type-strain genomes for metagenomic binning, comparative biology and taxonomic classification.</title>
        <authorList>
            <person name="Goeker M."/>
        </authorList>
    </citation>
    <scope>NUCLEOTIDE SEQUENCE [LARGE SCALE GENOMIC DNA]</scope>
    <source>
        <strain evidence="2 3">DSM 26806</strain>
    </source>
</reference>
<dbReference type="Proteomes" id="UP001519288">
    <property type="component" value="Unassembled WGS sequence"/>
</dbReference>
<dbReference type="SUPFAM" id="SSF52266">
    <property type="entry name" value="SGNH hydrolase"/>
    <property type="match status" value="1"/>
</dbReference>
<dbReference type="PANTHER" id="PTHR30383:SF27">
    <property type="entry name" value="SPORE GERMINATION LIPASE LIPC"/>
    <property type="match status" value="1"/>
</dbReference>
<dbReference type="Pfam" id="PF13472">
    <property type="entry name" value="Lipase_GDSL_2"/>
    <property type="match status" value="1"/>
</dbReference>
<protein>
    <submittedName>
        <fullName evidence="2">Lysophospholipase L1-like esterase</fullName>
    </submittedName>
</protein>
<evidence type="ECO:0000313" key="2">
    <source>
        <dbReference type="EMBL" id="MBP2001435.1"/>
    </source>
</evidence>
<feature type="domain" description="SGNH hydrolase-type esterase" evidence="1">
    <location>
        <begin position="7"/>
        <end position="197"/>
    </location>
</feature>
<dbReference type="InterPro" id="IPR051532">
    <property type="entry name" value="Ester_Hydrolysis_Enzymes"/>
</dbReference>
<evidence type="ECO:0000313" key="3">
    <source>
        <dbReference type="Proteomes" id="UP001519288"/>
    </source>
</evidence>
<sequence>MAYLYTAIGDSLTTGFGALPGNGFVPIYRRMAEAKLKDVVINQNLGVNGLTSPELEQRVLYHPLYQQALTQADLITISIGGNDLIRAGRALQIAPDRAPQILGQSLDTCQRSFGNIVRSVQKIKAGSTSPYAIRVVGLYNPFPQIQEGSEWVRQFNAFASGFSNKNFAFADISGAFAAQGRELLFWDGVHPNGRGYRTIAGQLDKLGFKPLS</sequence>
<proteinExistence type="predicted"/>